<dbReference type="Proteomes" id="UP001337681">
    <property type="component" value="Unassembled WGS sequence"/>
</dbReference>
<organism evidence="5 6">
    <name type="scientific">Pedobacter flavus</name>
    <dbReference type="NCBI Taxonomy" id="3113906"/>
    <lineage>
        <taxon>Bacteria</taxon>
        <taxon>Pseudomonadati</taxon>
        <taxon>Bacteroidota</taxon>
        <taxon>Sphingobacteriia</taxon>
        <taxon>Sphingobacteriales</taxon>
        <taxon>Sphingobacteriaceae</taxon>
        <taxon>Pedobacter</taxon>
    </lineage>
</organism>
<dbReference type="Gene3D" id="3.30.70.920">
    <property type="match status" value="1"/>
</dbReference>
<dbReference type="InterPro" id="IPR011008">
    <property type="entry name" value="Dimeric_a/b-barrel"/>
</dbReference>
<name>A0ABU7H2Z4_9SPHI</name>
<keyword evidence="3" id="KW-0804">Transcription</keyword>
<evidence type="ECO:0000256" key="1">
    <source>
        <dbReference type="ARBA" id="ARBA00023015"/>
    </source>
</evidence>
<accession>A0ABU7H2Z4</accession>
<evidence type="ECO:0000259" key="4">
    <source>
        <dbReference type="PROSITE" id="PS50956"/>
    </source>
</evidence>
<dbReference type="InterPro" id="IPR036388">
    <property type="entry name" value="WH-like_DNA-bd_sf"/>
</dbReference>
<reference evidence="5 6" key="1">
    <citation type="submission" date="2024-01" db="EMBL/GenBank/DDBJ databases">
        <title>Pedobacter sp. nov., isolated from oil-contaminated soil.</title>
        <authorList>
            <person name="Le N.T.T."/>
        </authorList>
    </citation>
    <scope>NUCLEOTIDE SEQUENCE [LARGE SCALE GENOMIC DNA]</scope>
    <source>
        <strain evidence="5 6">VNH31</strain>
    </source>
</reference>
<comment type="caution">
    <text evidence="5">The sequence shown here is derived from an EMBL/GenBank/DDBJ whole genome shotgun (WGS) entry which is preliminary data.</text>
</comment>
<keyword evidence="1" id="KW-0805">Transcription regulation</keyword>
<dbReference type="PANTHER" id="PTHR30154">
    <property type="entry name" value="LEUCINE-RESPONSIVE REGULATORY PROTEIN"/>
    <property type="match status" value="1"/>
</dbReference>
<dbReference type="InterPro" id="IPR036390">
    <property type="entry name" value="WH_DNA-bd_sf"/>
</dbReference>
<dbReference type="PANTHER" id="PTHR30154:SF34">
    <property type="entry name" value="TRANSCRIPTIONAL REGULATOR AZLB"/>
    <property type="match status" value="1"/>
</dbReference>
<dbReference type="Pfam" id="PF13412">
    <property type="entry name" value="HTH_24"/>
    <property type="match status" value="1"/>
</dbReference>
<dbReference type="Pfam" id="PF01037">
    <property type="entry name" value="AsnC_trans_reg"/>
    <property type="match status" value="1"/>
</dbReference>
<dbReference type="InterPro" id="IPR019888">
    <property type="entry name" value="Tscrpt_reg_AsnC-like"/>
</dbReference>
<dbReference type="Gene3D" id="1.10.10.10">
    <property type="entry name" value="Winged helix-like DNA-binding domain superfamily/Winged helix DNA-binding domain"/>
    <property type="match status" value="1"/>
</dbReference>
<evidence type="ECO:0000313" key="5">
    <source>
        <dbReference type="EMBL" id="MEE1885703.1"/>
    </source>
</evidence>
<dbReference type="RefSeq" id="WP_330146598.1">
    <property type="nucleotide sequence ID" value="NZ_JAZDQU010000002.1"/>
</dbReference>
<dbReference type="PRINTS" id="PR00033">
    <property type="entry name" value="HTHASNC"/>
</dbReference>
<evidence type="ECO:0000256" key="3">
    <source>
        <dbReference type="ARBA" id="ARBA00023163"/>
    </source>
</evidence>
<evidence type="ECO:0000313" key="6">
    <source>
        <dbReference type="Proteomes" id="UP001337681"/>
    </source>
</evidence>
<dbReference type="InterPro" id="IPR019887">
    <property type="entry name" value="Tscrpt_reg_AsnC/Lrp_C"/>
</dbReference>
<protein>
    <submittedName>
        <fullName evidence="5">Lrp/AsnC family transcriptional regulator</fullName>
    </submittedName>
</protein>
<dbReference type="SUPFAM" id="SSF54909">
    <property type="entry name" value="Dimeric alpha+beta barrel"/>
    <property type="match status" value="1"/>
</dbReference>
<dbReference type="PROSITE" id="PS50956">
    <property type="entry name" value="HTH_ASNC_2"/>
    <property type="match status" value="1"/>
</dbReference>
<proteinExistence type="predicted"/>
<dbReference type="EMBL" id="JAZDQU010000002">
    <property type="protein sequence ID" value="MEE1885703.1"/>
    <property type="molecule type" value="Genomic_DNA"/>
</dbReference>
<feature type="domain" description="HTH asnC-type" evidence="4">
    <location>
        <begin position="14"/>
        <end position="75"/>
    </location>
</feature>
<sequence>MDIATENSTEHLQLDSTDLAILKLLKQNAKLGTKEIAVHIGLSITATYERVRRLERKEIIKNYITLVDKRKMGIQLSVLCNVQLKSHATAFLEEFESAVVTLPEVINIYHIAGNYDYLLMIDIKDMDSYAEFMKTKLSAIPHISTVQSSFIMRQIKHEFL</sequence>
<dbReference type="InterPro" id="IPR000485">
    <property type="entry name" value="AsnC-type_HTH_dom"/>
</dbReference>
<keyword evidence="2" id="KW-0238">DNA-binding</keyword>
<keyword evidence="6" id="KW-1185">Reference proteome</keyword>
<dbReference type="SMART" id="SM00344">
    <property type="entry name" value="HTH_ASNC"/>
    <property type="match status" value="1"/>
</dbReference>
<dbReference type="SUPFAM" id="SSF46785">
    <property type="entry name" value="Winged helix' DNA-binding domain"/>
    <property type="match status" value="1"/>
</dbReference>
<gene>
    <name evidence="5" type="ORF">VRU49_09775</name>
</gene>
<evidence type="ECO:0000256" key="2">
    <source>
        <dbReference type="ARBA" id="ARBA00023125"/>
    </source>
</evidence>